<keyword evidence="2" id="KW-0238">DNA-binding</keyword>
<dbReference type="Gene3D" id="1.10.443.10">
    <property type="entry name" value="Intergrase catalytic core"/>
    <property type="match status" value="1"/>
</dbReference>
<dbReference type="SUPFAM" id="SSF56349">
    <property type="entry name" value="DNA breaking-rejoining enzymes"/>
    <property type="match status" value="1"/>
</dbReference>
<gene>
    <name evidence="5" type="ORF">D9V32_05610</name>
</gene>
<evidence type="ECO:0000259" key="4">
    <source>
        <dbReference type="PROSITE" id="PS51898"/>
    </source>
</evidence>
<keyword evidence="3" id="KW-0233">DNA recombination</keyword>
<protein>
    <recommendedName>
        <fullName evidence="4">Tyr recombinase domain-containing protein</fullName>
    </recommendedName>
</protein>
<evidence type="ECO:0000313" key="6">
    <source>
        <dbReference type="Proteomes" id="UP000272503"/>
    </source>
</evidence>
<dbReference type="Proteomes" id="UP000272503">
    <property type="component" value="Unassembled WGS sequence"/>
</dbReference>
<dbReference type="GO" id="GO:0006310">
    <property type="term" value="P:DNA recombination"/>
    <property type="evidence" value="ECO:0007669"/>
    <property type="project" value="UniProtKB-KW"/>
</dbReference>
<dbReference type="EMBL" id="RCUX01000004">
    <property type="protein sequence ID" value="RLP76347.1"/>
    <property type="molecule type" value="Genomic_DNA"/>
</dbReference>
<keyword evidence="6" id="KW-1185">Reference proteome</keyword>
<dbReference type="AlphaFoldDB" id="A0A3L7A850"/>
<dbReference type="InterPro" id="IPR013762">
    <property type="entry name" value="Integrase-like_cat_sf"/>
</dbReference>
<dbReference type="Pfam" id="PF00589">
    <property type="entry name" value="Phage_integrase"/>
    <property type="match status" value="1"/>
</dbReference>
<comment type="similarity">
    <text evidence="1">Belongs to the 'phage' integrase family.</text>
</comment>
<dbReference type="InterPro" id="IPR011010">
    <property type="entry name" value="DNA_brk_join_enz"/>
</dbReference>
<comment type="caution">
    <text evidence="5">The sequence shown here is derived from an EMBL/GenBank/DDBJ whole genome shotgun (WGS) entry which is preliminary data.</text>
</comment>
<evidence type="ECO:0000313" key="5">
    <source>
        <dbReference type="EMBL" id="RLP76347.1"/>
    </source>
</evidence>
<dbReference type="OrthoDB" id="4326943at2"/>
<dbReference type="PROSITE" id="PS51898">
    <property type="entry name" value="TYR_RECOMBINASE"/>
    <property type="match status" value="1"/>
</dbReference>
<evidence type="ECO:0000256" key="3">
    <source>
        <dbReference type="ARBA" id="ARBA00023172"/>
    </source>
</evidence>
<accession>A0A3L7A850</accession>
<proteinExistence type="inferred from homology"/>
<dbReference type="PANTHER" id="PTHR30349">
    <property type="entry name" value="PHAGE INTEGRASE-RELATED"/>
    <property type="match status" value="1"/>
</dbReference>
<name>A0A3L7A850_9MICO</name>
<reference evidence="5 6" key="1">
    <citation type="submission" date="2018-10" db="EMBL/GenBank/DDBJ databases">
        <authorList>
            <person name="Li J."/>
        </authorList>
    </citation>
    <scope>NUCLEOTIDE SEQUENCE [LARGE SCALE GENOMIC DNA]</scope>
    <source>
        <strain evidence="5 6">IF 016277</strain>
    </source>
</reference>
<evidence type="ECO:0000256" key="2">
    <source>
        <dbReference type="ARBA" id="ARBA00023125"/>
    </source>
</evidence>
<dbReference type="GO" id="GO:0003677">
    <property type="term" value="F:DNA binding"/>
    <property type="evidence" value="ECO:0007669"/>
    <property type="project" value="UniProtKB-KW"/>
</dbReference>
<dbReference type="InterPro" id="IPR050090">
    <property type="entry name" value="Tyrosine_recombinase_XerCD"/>
</dbReference>
<sequence length="222" mass="24557">MSRSNFAHTVMYCSDSWIAPRTSAKHDGQTHLVVAERGVHPRQTDMADVLDMLAGTGMRLGEILALQWSDIDLVASPATVTARATVSLDAHGKIFIQEHGKTVSSHRTLLLPVFTTKLLEKRRVESTGVLVFPSGTGTIRWPHNMRRQWRGALAGTEYKDVSPRDFRKAVATILKRQSGTEAARDQLGHSSDTVTRKHYIEILHMGPNATSILDNAFGKMDS</sequence>
<feature type="domain" description="Tyr recombinase" evidence="4">
    <location>
        <begin position="19"/>
        <end position="214"/>
    </location>
</feature>
<dbReference type="GO" id="GO:0015074">
    <property type="term" value="P:DNA integration"/>
    <property type="evidence" value="ECO:0007669"/>
    <property type="project" value="InterPro"/>
</dbReference>
<dbReference type="PANTHER" id="PTHR30349:SF41">
    <property type="entry name" value="INTEGRASE_RECOMBINASE PROTEIN MJ0367-RELATED"/>
    <property type="match status" value="1"/>
</dbReference>
<dbReference type="InterPro" id="IPR002104">
    <property type="entry name" value="Integrase_catalytic"/>
</dbReference>
<evidence type="ECO:0000256" key="1">
    <source>
        <dbReference type="ARBA" id="ARBA00008857"/>
    </source>
</evidence>
<organism evidence="5 6">
    <name type="scientific">Mycetocola tolaasinivorans</name>
    <dbReference type="NCBI Taxonomy" id="76635"/>
    <lineage>
        <taxon>Bacteria</taxon>
        <taxon>Bacillati</taxon>
        <taxon>Actinomycetota</taxon>
        <taxon>Actinomycetes</taxon>
        <taxon>Micrococcales</taxon>
        <taxon>Microbacteriaceae</taxon>
        <taxon>Mycetocola</taxon>
    </lineage>
</organism>